<comment type="caution">
    <text evidence="3">The sequence shown here is derived from an EMBL/GenBank/DDBJ whole genome shotgun (WGS) entry which is preliminary data.</text>
</comment>
<dbReference type="PANTHER" id="PTHR43825">
    <property type="entry name" value="PYRUVATE DEHYDROGENASE E1 COMPONENT"/>
    <property type="match status" value="1"/>
</dbReference>
<evidence type="ECO:0000256" key="1">
    <source>
        <dbReference type="SAM" id="MobiDB-lite"/>
    </source>
</evidence>
<name>A0A9P6XRS9_9FUNG</name>
<evidence type="ECO:0000259" key="2">
    <source>
        <dbReference type="Pfam" id="PF17831"/>
    </source>
</evidence>
<dbReference type="InterPro" id="IPR051157">
    <property type="entry name" value="PDH/Transketolase"/>
</dbReference>
<evidence type="ECO:0000313" key="3">
    <source>
        <dbReference type="EMBL" id="KAG1531221.1"/>
    </source>
</evidence>
<proteinExistence type="predicted"/>
<feature type="region of interest" description="Disordered" evidence="1">
    <location>
        <begin position="67"/>
        <end position="114"/>
    </location>
</feature>
<reference evidence="3 4" key="1">
    <citation type="journal article" date="2020" name="Microb. Genom.">
        <title>Genetic diversity of clinical and environmental Mucorales isolates obtained from an investigation of mucormycosis cases among solid organ transplant recipients.</title>
        <authorList>
            <person name="Nguyen M.H."/>
            <person name="Kaul D."/>
            <person name="Muto C."/>
            <person name="Cheng S.J."/>
            <person name="Richter R.A."/>
            <person name="Bruno V.M."/>
            <person name="Liu G."/>
            <person name="Beyhan S."/>
            <person name="Sundermann A.J."/>
            <person name="Mounaud S."/>
            <person name="Pasculle A.W."/>
            <person name="Nierman W.C."/>
            <person name="Driscoll E."/>
            <person name="Cumbie R."/>
            <person name="Clancy C.J."/>
            <person name="Dupont C.L."/>
        </authorList>
    </citation>
    <scope>NUCLEOTIDE SEQUENCE [LARGE SCALE GENOMIC DNA]</scope>
    <source>
        <strain evidence="3 4">GL24</strain>
    </source>
</reference>
<dbReference type="PANTHER" id="PTHR43825:SF3">
    <property type="entry name" value="PYRUVATE DEHYDROGENASE E1 COMPONENT"/>
    <property type="match status" value="1"/>
</dbReference>
<feature type="domain" description="Pyruvate dehydrogenase E1 component middle" evidence="2">
    <location>
        <begin position="2"/>
        <end position="51"/>
    </location>
</feature>
<accession>A0A9P6XRS9</accession>
<dbReference type="Pfam" id="PF17831">
    <property type="entry name" value="PDH_E1_M"/>
    <property type="match status" value="1"/>
</dbReference>
<dbReference type="AlphaFoldDB" id="A0A9P6XRS9"/>
<dbReference type="EMBL" id="JAANIU010011181">
    <property type="protein sequence ID" value="KAG1531221.1"/>
    <property type="molecule type" value="Genomic_DNA"/>
</dbReference>
<dbReference type="Gene3D" id="3.40.50.970">
    <property type="match status" value="1"/>
</dbReference>
<protein>
    <recommendedName>
        <fullName evidence="2">Pyruvate dehydrogenase E1 component middle domain-containing protein</fullName>
    </recommendedName>
</protein>
<dbReference type="Proteomes" id="UP000740926">
    <property type="component" value="Unassembled WGS sequence"/>
</dbReference>
<evidence type="ECO:0000313" key="4">
    <source>
        <dbReference type="Proteomes" id="UP000740926"/>
    </source>
</evidence>
<dbReference type="InterPro" id="IPR029061">
    <property type="entry name" value="THDP-binding"/>
</dbReference>
<sequence length="114" mass="12710">MAAAVPNCRAYDPAYAFEVAVLVEYGMRRMLDEQRDEFFYLTVTNANLAQPDMPADAGVREGILRGMPDAARSRNGGRPPARTLWRGRRGLERHQLFRAGPRRPRGRARPGAGA</sequence>
<dbReference type="InterPro" id="IPR041621">
    <property type="entry name" value="PDH_E1_M"/>
</dbReference>
<dbReference type="SUPFAM" id="SSF52518">
    <property type="entry name" value="Thiamin diphosphate-binding fold (THDP-binding)"/>
    <property type="match status" value="1"/>
</dbReference>
<gene>
    <name evidence="3" type="ORF">G6F50_016821</name>
</gene>
<organism evidence="3 4">
    <name type="scientific">Rhizopus delemar</name>
    <dbReference type="NCBI Taxonomy" id="936053"/>
    <lineage>
        <taxon>Eukaryota</taxon>
        <taxon>Fungi</taxon>
        <taxon>Fungi incertae sedis</taxon>
        <taxon>Mucoromycota</taxon>
        <taxon>Mucoromycotina</taxon>
        <taxon>Mucoromycetes</taxon>
        <taxon>Mucorales</taxon>
        <taxon>Mucorineae</taxon>
        <taxon>Rhizopodaceae</taxon>
        <taxon>Rhizopus</taxon>
    </lineage>
</organism>
<keyword evidence="4" id="KW-1185">Reference proteome</keyword>